<feature type="region of interest" description="Disordered" evidence="1">
    <location>
        <begin position="1"/>
        <end position="204"/>
    </location>
</feature>
<dbReference type="Proteomes" id="UP000269721">
    <property type="component" value="Unassembled WGS sequence"/>
</dbReference>
<feature type="compositionally biased region" description="Basic and acidic residues" evidence="1">
    <location>
        <begin position="97"/>
        <end position="120"/>
    </location>
</feature>
<feature type="compositionally biased region" description="Basic and acidic residues" evidence="1">
    <location>
        <begin position="149"/>
        <end position="185"/>
    </location>
</feature>
<dbReference type="PANTHER" id="PTHR13107">
    <property type="entry name" value="N6-ADENOSINE-METHYLTRANSFERASE NON-CATALYTIC SUBUNIT"/>
    <property type="match status" value="1"/>
</dbReference>
<evidence type="ECO:0000313" key="2">
    <source>
        <dbReference type="EMBL" id="RKO86302.1"/>
    </source>
</evidence>
<evidence type="ECO:0000313" key="3">
    <source>
        <dbReference type="Proteomes" id="UP000269721"/>
    </source>
</evidence>
<dbReference type="GO" id="GO:0003729">
    <property type="term" value="F:mRNA binding"/>
    <property type="evidence" value="ECO:0007669"/>
    <property type="project" value="TreeGrafter"/>
</dbReference>
<protein>
    <submittedName>
        <fullName evidence="2">Uncharacterized protein</fullName>
    </submittedName>
</protein>
<feature type="compositionally biased region" description="Basic and acidic residues" evidence="1">
    <location>
        <begin position="9"/>
        <end position="21"/>
    </location>
</feature>
<feature type="region of interest" description="Disordered" evidence="1">
    <location>
        <begin position="415"/>
        <end position="666"/>
    </location>
</feature>
<dbReference type="InterPro" id="IPR045123">
    <property type="entry name" value="METTL14-like"/>
</dbReference>
<gene>
    <name evidence="2" type="ORF">BDK51DRAFT_47079</name>
</gene>
<dbReference type="GO" id="GO:0005634">
    <property type="term" value="C:nucleus"/>
    <property type="evidence" value="ECO:0007669"/>
    <property type="project" value="TreeGrafter"/>
</dbReference>
<accession>A0A4P9W3C2</accession>
<dbReference type="AlphaFoldDB" id="A0A4P9W3C2"/>
<keyword evidence="3" id="KW-1185">Reference proteome</keyword>
<dbReference type="GO" id="GO:0036396">
    <property type="term" value="C:RNA N6-methyladenosine methyltransferase complex"/>
    <property type="evidence" value="ECO:0007669"/>
    <property type="project" value="TreeGrafter"/>
</dbReference>
<name>A0A4P9W3C2_9FUNG</name>
<feature type="region of interest" description="Disordered" evidence="1">
    <location>
        <begin position="301"/>
        <end position="326"/>
    </location>
</feature>
<feature type="compositionally biased region" description="Pro residues" evidence="1">
    <location>
        <begin position="24"/>
        <end position="33"/>
    </location>
</feature>
<evidence type="ECO:0000256" key="1">
    <source>
        <dbReference type="SAM" id="MobiDB-lite"/>
    </source>
</evidence>
<proteinExistence type="predicted"/>
<feature type="compositionally biased region" description="Basic and acidic residues" evidence="1">
    <location>
        <begin position="486"/>
        <end position="659"/>
    </location>
</feature>
<feature type="compositionally biased region" description="Basic and acidic residues" evidence="1">
    <location>
        <begin position="311"/>
        <end position="326"/>
    </location>
</feature>
<organism evidence="2 3">
    <name type="scientific">Blyttiomyces helicus</name>
    <dbReference type="NCBI Taxonomy" id="388810"/>
    <lineage>
        <taxon>Eukaryota</taxon>
        <taxon>Fungi</taxon>
        <taxon>Fungi incertae sedis</taxon>
        <taxon>Chytridiomycota</taxon>
        <taxon>Chytridiomycota incertae sedis</taxon>
        <taxon>Chytridiomycetes</taxon>
        <taxon>Chytridiomycetes incertae sedis</taxon>
        <taxon>Blyttiomyces</taxon>
    </lineage>
</organism>
<reference evidence="3" key="1">
    <citation type="journal article" date="2018" name="Nat. Microbiol.">
        <title>Leveraging single-cell genomics to expand the fungal tree of life.</title>
        <authorList>
            <person name="Ahrendt S.R."/>
            <person name="Quandt C.A."/>
            <person name="Ciobanu D."/>
            <person name="Clum A."/>
            <person name="Salamov A."/>
            <person name="Andreopoulos B."/>
            <person name="Cheng J.F."/>
            <person name="Woyke T."/>
            <person name="Pelin A."/>
            <person name="Henrissat B."/>
            <person name="Reynolds N.K."/>
            <person name="Benny G.L."/>
            <person name="Smith M.E."/>
            <person name="James T.Y."/>
            <person name="Grigoriev I.V."/>
        </authorList>
    </citation>
    <scope>NUCLEOTIDE SEQUENCE [LARGE SCALE GENOMIC DNA]</scope>
</reference>
<dbReference type="EMBL" id="KZ998314">
    <property type="protein sequence ID" value="RKO86302.1"/>
    <property type="molecule type" value="Genomic_DNA"/>
</dbReference>
<dbReference type="PANTHER" id="PTHR13107:SF0">
    <property type="entry name" value="N6-ADENOSINE-METHYLTRANSFERASE NON-CATALYTIC SUBUNIT"/>
    <property type="match status" value="1"/>
</dbReference>
<sequence>MSSSASSPRSERSYDDYDDIRSPSPAPRSPDPDSPVEEPLPRYHPAPVSPEPDGEHEEGSLASDTTPQEDREPPTRVLSPILPEPTPTYGRSTSSRPRREVDSYRPGEADRRSRSRERGSGRRSSRSPPARSGGSRSGRPEPAHVSAASRREYSDKDGDRWRPSESDRDRRRGSVGEISDRRDGKAGSLKRLSPRDNLMSPSILRSAPPFSVRRRSFAFPSPCPTLYSPRLPPALPLSSREPHWPYDIFSLPACTSTTCSPCAPLHSFALPYLPHLPSSYTMTYYSGHVVPSPPPSPPYTPTPYSYSYNSDADRPSREGSSSYKDRSIARRLGPAVVPAPSILHYTLNGPSIAPHIQPAMVQGFLTRPQSIFDIGKARVEYFLNGHFCDSGWDKGAPPLLLPPVGIITPNLYRERPRKRPRGDINLDFALSGHRLPSPPPREVDSYRPAPPTTPPRLVADSYRPAPSKRRREEEDSTARTHGTSRSTERDNGRSTRTREGSRDARTSGTARERERDARSASGAHEARTSSRPEGRGADSERDRDREWGRVRENDRDREREKERERVRVRDNAEREPARDRERPSAGVRDEVHYDRGSRDRDEKDRVRERSDRPRADRTPDADRERRAKDSDRLRSSRESERNGSRQRDRDDGPSRDSSRSSRPRRG</sequence>